<gene>
    <name evidence="2" type="ORF">FC18_GL001508</name>
</gene>
<dbReference type="Proteomes" id="UP000051679">
    <property type="component" value="Unassembled WGS sequence"/>
</dbReference>
<protein>
    <submittedName>
        <fullName evidence="2">Uncharacterized protein</fullName>
    </submittedName>
</protein>
<name>A0A0R1ZJV1_9LACO</name>
<evidence type="ECO:0000313" key="3">
    <source>
        <dbReference type="Proteomes" id="UP000051679"/>
    </source>
</evidence>
<comment type="caution">
    <text evidence="2">The sequence shown here is derived from an EMBL/GenBank/DDBJ whole genome shotgun (WGS) entry which is preliminary data.</text>
</comment>
<accession>A0A0R1ZJV1</accession>
<reference evidence="2 3" key="1">
    <citation type="journal article" date="2015" name="Genome Announc.">
        <title>Expanding the biotechnology potential of lactobacilli through comparative genomics of 213 strains and associated genera.</title>
        <authorList>
            <person name="Sun Z."/>
            <person name="Harris H.M."/>
            <person name="McCann A."/>
            <person name="Guo C."/>
            <person name="Argimon S."/>
            <person name="Zhang W."/>
            <person name="Yang X."/>
            <person name="Jeffery I.B."/>
            <person name="Cooney J.C."/>
            <person name="Kagawa T.F."/>
            <person name="Liu W."/>
            <person name="Song Y."/>
            <person name="Salvetti E."/>
            <person name="Wrobel A."/>
            <person name="Rasinkangas P."/>
            <person name="Parkhill J."/>
            <person name="Rea M.C."/>
            <person name="O'Sullivan O."/>
            <person name="Ritari J."/>
            <person name="Douillard F.P."/>
            <person name="Paul Ross R."/>
            <person name="Yang R."/>
            <person name="Briner A.E."/>
            <person name="Felis G.E."/>
            <person name="de Vos W.M."/>
            <person name="Barrangou R."/>
            <person name="Klaenhammer T.R."/>
            <person name="Caufield P.W."/>
            <person name="Cui Y."/>
            <person name="Zhang H."/>
            <person name="O'Toole P.W."/>
        </authorList>
    </citation>
    <scope>NUCLEOTIDE SEQUENCE [LARGE SCALE GENOMIC DNA]</scope>
    <source>
        <strain evidence="2 3">DSM 20505</strain>
    </source>
</reference>
<evidence type="ECO:0000313" key="2">
    <source>
        <dbReference type="EMBL" id="KRM55217.1"/>
    </source>
</evidence>
<dbReference type="STRING" id="1291052.FC18_GL001508"/>
<keyword evidence="3" id="KW-1185">Reference proteome</keyword>
<proteinExistence type="predicted"/>
<dbReference type="AlphaFoldDB" id="A0A0R1ZJV1"/>
<feature type="transmembrane region" description="Helical" evidence="1">
    <location>
        <begin position="45"/>
        <end position="69"/>
    </location>
</feature>
<organism evidence="2 3">
    <name type="scientific">Lacticaseibacillus sharpeae JCM 1186 = DSM 20505</name>
    <dbReference type="NCBI Taxonomy" id="1291052"/>
    <lineage>
        <taxon>Bacteria</taxon>
        <taxon>Bacillati</taxon>
        <taxon>Bacillota</taxon>
        <taxon>Bacilli</taxon>
        <taxon>Lactobacillales</taxon>
        <taxon>Lactobacillaceae</taxon>
        <taxon>Lacticaseibacillus</taxon>
    </lineage>
</organism>
<sequence length="73" mass="7833">MIATVGILTSILFSFNTGSELILLASIMFLEPTAALLKDRGHSTFLSYLLAIILMLILAFTLIIGVGFISKTA</sequence>
<keyword evidence="1" id="KW-1133">Transmembrane helix</keyword>
<keyword evidence="1" id="KW-0812">Transmembrane</keyword>
<evidence type="ECO:0000256" key="1">
    <source>
        <dbReference type="SAM" id="Phobius"/>
    </source>
</evidence>
<dbReference type="EMBL" id="AYYO01000027">
    <property type="protein sequence ID" value="KRM55217.1"/>
    <property type="molecule type" value="Genomic_DNA"/>
</dbReference>
<keyword evidence="1" id="KW-0472">Membrane</keyword>
<dbReference type="PATRIC" id="fig|1291052.5.peg.1531"/>